<gene>
    <name evidence="1" type="ORF">PACLA_8A061486</name>
</gene>
<dbReference type="InterPro" id="IPR036397">
    <property type="entry name" value="RNaseH_sf"/>
</dbReference>
<reference evidence="1" key="1">
    <citation type="submission" date="2020-04" db="EMBL/GenBank/DDBJ databases">
        <authorList>
            <person name="Alioto T."/>
            <person name="Alioto T."/>
            <person name="Gomez Garrido J."/>
        </authorList>
    </citation>
    <scope>NUCLEOTIDE SEQUENCE</scope>
    <source>
        <strain evidence="1">A484AB</strain>
    </source>
</reference>
<protein>
    <submittedName>
        <fullName evidence="1">Uncharacterized protein</fullName>
    </submittedName>
</protein>
<keyword evidence="2" id="KW-1185">Reference proteome</keyword>
<dbReference type="AlphaFoldDB" id="A0A6S7FJB8"/>
<dbReference type="OrthoDB" id="2266637at2759"/>
<sequence>MAIARRYNLELRQPAADNHDYCDVSNAMELSEYKEVAISYIAGERRVDPLPKGGDRCSKLSDGDLELIEFLKTVKGSIQIKELYSVLEEVGDVGEISMSSISRAIKSKLLSGKQYTRKRITHVARECFTDENMIYTQLFINYLSSKDPRIKFFDEAGMKTPDVGTRMYGSAPIGERCVEIVRKRETPNFTLNLLISIHGPEYYNILEGSTDTIQFWNFFSETCNASNYVTGRPALEVGDIVVMDNLAVHHYEGGEILEEVLAEMGIELLFTPTYSPDLNPIELCFNKIKNELNRHFSEDVHNNLKLSVAEAIDRISSLDVRRFYHTTSYLFPEV</sequence>
<dbReference type="Gene3D" id="3.30.420.10">
    <property type="entry name" value="Ribonuclease H-like superfamily/Ribonuclease H"/>
    <property type="match status" value="1"/>
</dbReference>
<accession>A0A6S7FJB8</accession>
<proteinExistence type="predicted"/>
<evidence type="ECO:0000313" key="1">
    <source>
        <dbReference type="EMBL" id="CAB3976863.1"/>
    </source>
</evidence>
<evidence type="ECO:0000313" key="2">
    <source>
        <dbReference type="Proteomes" id="UP001152795"/>
    </source>
</evidence>
<dbReference type="GO" id="GO:0003676">
    <property type="term" value="F:nucleic acid binding"/>
    <property type="evidence" value="ECO:0007669"/>
    <property type="project" value="InterPro"/>
</dbReference>
<dbReference type="Proteomes" id="UP001152795">
    <property type="component" value="Unassembled WGS sequence"/>
</dbReference>
<name>A0A6S7FJB8_PARCT</name>
<dbReference type="PANTHER" id="PTHR46564:SF1">
    <property type="entry name" value="TRANSPOSASE"/>
    <property type="match status" value="1"/>
</dbReference>
<dbReference type="PANTHER" id="PTHR46564">
    <property type="entry name" value="TRANSPOSASE"/>
    <property type="match status" value="1"/>
</dbReference>
<comment type="caution">
    <text evidence="1">The sequence shown here is derived from an EMBL/GenBank/DDBJ whole genome shotgun (WGS) entry which is preliminary data.</text>
</comment>
<organism evidence="1 2">
    <name type="scientific">Paramuricea clavata</name>
    <name type="common">Red gorgonian</name>
    <name type="synonym">Violescent sea-whip</name>
    <dbReference type="NCBI Taxonomy" id="317549"/>
    <lineage>
        <taxon>Eukaryota</taxon>
        <taxon>Metazoa</taxon>
        <taxon>Cnidaria</taxon>
        <taxon>Anthozoa</taxon>
        <taxon>Octocorallia</taxon>
        <taxon>Malacalcyonacea</taxon>
        <taxon>Plexauridae</taxon>
        <taxon>Paramuricea</taxon>
    </lineage>
</organism>
<dbReference type="Pfam" id="PF13358">
    <property type="entry name" value="DDE_3"/>
    <property type="match status" value="1"/>
</dbReference>
<dbReference type="InterPro" id="IPR038717">
    <property type="entry name" value="Tc1-like_DDE_dom"/>
</dbReference>
<dbReference type="EMBL" id="CACRXK020000017">
    <property type="protein sequence ID" value="CAB3976863.1"/>
    <property type="molecule type" value="Genomic_DNA"/>
</dbReference>